<dbReference type="Proteomes" id="UP000604046">
    <property type="component" value="Unassembled WGS sequence"/>
</dbReference>
<evidence type="ECO:0000313" key="5">
    <source>
        <dbReference type="Proteomes" id="UP000604046"/>
    </source>
</evidence>
<evidence type="ECO:0000313" key="4">
    <source>
        <dbReference type="EMBL" id="CAE7317320.1"/>
    </source>
</evidence>
<reference evidence="4" key="1">
    <citation type="submission" date="2021-02" db="EMBL/GenBank/DDBJ databases">
        <authorList>
            <person name="Dougan E. K."/>
            <person name="Rhodes N."/>
            <person name="Thang M."/>
            <person name="Chan C."/>
        </authorList>
    </citation>
    <scope>NUCLEOTIDE SEQUENCE</scope>
</reference>
<proteinExistence type="predicted"/>
<protein>
    <submittedName>
        <fullName evidence="4">CBWD5 protein</fullName>
    </submittedName>
</protein>
<evidence type="ECO:0000256" key="2">
    <source>
        <dbReference type="SAM" id="Phobius"/>
    </source>
</evidence>
<feature type="signal peptide" evidence="3">
    <location>
        <begin position="1"/>
        <end position="18"/>
    </location>
</feature>
<evidence type="ECO:0000256" key="3">
    <source>
        <dbReference type="SAM" id="SignalP"/>
    </source>
</evidence>
<accession>A0A812P4B9</accession>
<sequence length="704" mass="78671">MKAVCLVAFLSLSLGASAGSQPVATDATGTSGMQAESEQSEQCQSGSLIQRSSQKAMLPTKATLGEAEVAEPEIPPNKMNKKMNKKMSNKMNKKMQKREKMQKEHGDLLAFLAQSKESKELVPPGDSECTPTGALSSFFSDFFSGAPLAGESKAKFELLLQKVAALDLDAVIARLVKKKDYMPKIAKRAADEYRKFLVLMGMGETPVAPKMVVDAWQAHIMPPVLTMFTQTYERDCREVFGHLLEHDPLAQHLEASRLEQMQQQICDYFGMVDRLVWEQPAKAVGLSQSMDPAATMQQWLDHINEKSIFREDLMTEDVHLMVLSQHSSNATTFDGRIEALSFFHQHGHADSAREFLSVTPGAFAIETTKNLRMGADVFEVNSQGQIFDIKIWMTSLRKDKEDLNDAGLTTLGNGSQALVDAGETDVTLTKAAMESWMQSLNAEPKEELLADDVRMLRMSQMDIEPEIHTGKADVMNFFRDFEHASGAREFLSVDGGAFMLELKNDMHPRMGVLVFEVNPDGKIQDIKVWIGSLENDKADLGDSGLSQTLLLSQEAALAASPEPTECLRSSRQPSLQQTHSFKTAAEKVKALDLNAVVAVLGKDGYSPSKAASLAEEYRKYLTLVGAGLNPVPSQQVDDAWHAHILNTKKYQADTRALFGHVLHVFLFIFFFFFYFVFFFFIFYIYFFFFFFLYFAALEEHLRSM</sequence>
<keyword evidence="5" id="KW-1185">Reference proteome</keyword>
<feature type="chain" id="PRO_5032831637" evidence="3">
    <location>
        <begin position="19"/>
        <end position="704"/>
    </location>
</feature>
<feature type="region of interest" description="Disordered" evidence="1">
    <location>
        <begin position="19"/>
        <end position="42"/>
    </location>
</feature>
<evidence type="ECO:0000256" key="1">
    <source>
        <dbReference type="SAM" id="MobiDB-lite"/>
    </source>
</evidence>
<feature type="transmembrane region" description="Helical" evidence="2">
    <location>
        <begin position="661"/>
        <end position="694"/>
    </location>
</feature>
<dbReference type="EMBL" id="CAJNDS010002086">
    <property type="protein sequence ID" value="CAE7317320.1"/>
    <property type="molecule type" value="Genomic_DNA"/>
</dbReference>
<comment type="caution">
    <text evidence="4">The sequence shown here is derived from an EMBL/GenBank/DDBJ whole genome shotgun (WGS) entry which is preliminary data.</text>
</comment>
<dbReference type="OrthoDB" id="425482at2759"/>
<feature type="region of interest" description="Disordered" evidence="1">
    <location>
        <begin position="63"/>
        <end position="86"/>
    </location>
</feature>
<keyword evidence="3" id="KW-0732">Signal</keyword>
<keyword evidence="2" id="KW-1133">Transmembrane helix</keyword>
<keyword evidence="2" id="KW-0472">Membrane</keyword>
<keyword evidence="2" id="KW-0812">Transmembrane</keyword>
<organism evidence="4 5">
    <name type="scientific">Symbiodinium natans</name>
    <dbReference type="NCBI Taxonomy" id="878477"/>
    <lineage>
        <taxon>Eukaryota</taxon>
        <taxon>Sar</taxon>
        <taxon>Alveolata</taxon>
        <taxon>Dinophyceae</taxon>
        <taxon>Suessiales</taxon>
        <taxon>Symbiodiniaceae</taxon>
        <taxon>Symbiodinium</taxon>
    </lineage>
</organism>
<name>A0A812P4B9_9DINO</name>
<gene>
    <name evidence="4" type="primary">CBWD5</name>
    <name evidence="4" type="ORF">SNAT2548_LOCUS16640</name>
</gene>
<dbReference type="AlphaFoldDB" id="A0A812P4B9"/>